<dbReference type="AlphaFoldDB" id="A0A8T1NBA6"/>
<gene>
    <name evidence="1" type="ORF">CIPAW_15G141900</name>
</gene>
<protein>
    <submittedName>
        <fullName evidence="1">Uncharacterized protein</fullName>
    </submittedName>
</protein>
<organism evidence="1 2">
    <name type="scientific">Carya illinoinensis</name>
    <name type="common">Pecan</name>
    <dbReference type="NCBI Taxonomy" id="32201"/>
    <lineage>
        <taxon>Eukaryota</taxon>
        <taxon>Viridiplantae</taxon>
        <taxon>Streptophyta</taxon>
        <taxon>Embryophyta</taxon>
        <taxon>Tracheophyta</taxon>
        <taxon>Spermatophyta</taxon>
        <taxon>Magnoliopsida</taxon>
        <taxon>eudicotyledons</taxon>
        <taxon>Gunneridae</taxon>
        <taxon>Pentapetalae</taxon>
        <taxon>rosids</taxon>
        <taxon>fabids</taxon>
        <taxon>Fagales</taxon>
        <taxon>Juglandaceae</taxon>
        <taxon>Carya</taxon>
    </lineage>
</organism>
<proteinExistence type="predicted"/>
<sequence>MVMNVFGCMTYYKLWVKKLFKKNHPKILANVADCGFTRMFVKCWKKIRGQTKLKVW</sequence>
<name>A0A8T1NBA6_CARIL</name>
<evidence type="ECO:0000313" key="1">
    <source>
        <dbReference type="EMBL" id="KAG6627615.1"/>
    </source>
</evidence>
<evidence type="ECO:0000313" key="2">
    <source>
        <dbReference type="Proteomes" id="UP000811609"/>
    </source>
</evidence>
<accession>A0A8T1NBA6</accession>
<dbReference type="EMBL" id="CM031823">
    <property type="protein sequence ID" value="KAG6627615.1"/>
    <property type="molecule type" value="Genomic_DNA"/>
</dbReference>
<reference evidence="1" key="1">
    <citation type="submission" date="2020-12" db="EMBL/GenBank/DDBJ databases">
        <title>WGS assembly of Carya illinoinensis cv. Pawnee.</title>
        <authorList>
            <person name="Platts A."/>
            <person name="Shu S."/>
            <person name="Wright S."/>
            <person name="Barry K."/>
            <person name="Edger P."/>
            <person name="Pires J.C."/>
            <person name="Schmutz J."/>
        </authorList>
    </citation>
    <scope>NUCLEOTIDE SEQUENCE</scope>
    <source>
        <tissue evidence="1">Leaf</tissue>
    </source>
</reference>
<dbReference type="Proteomes" id="UP000811609">
    <property type="component" value="Chromosome 15"/>
</dbReference>
<comment type="caution">
    <text evidence="1">The sequence shown here is derived from an EMBL/GenBank/DDBJ whole genome shotgun (WGS) entry which is preliminary data.</text>
</comment>
<keyword evidence="2" id="KW-1185">Reference proteome</keyword>